<dbReference type="Gene3D" id="1.10.260.40">
    <property type="entry name" value="lambda repressor-like DNA-binding domains"/>
    <property type="match status" value="1"/>
</dbReference>
<dbReference type="CDD" id="cd00093">
    <property type="entry name" value="HTH_XRE"/>
    <property type="match status" value="1"/>
</dbReference>
<sequence>MLIMEKTVKIGPNIKFIRNLKGLKQEAVAVEMGISQAEYSLIENSDEVDDQIVIQIAHILNVTPELIREFNENQAFYSIENKVEHNTLHEHAHGIHQVFSPVEKVVELYERLLASEREKIEILKSQHNK</sequence>
<evidence type="ECO:0000259" key="1">
    <source>
        <dbReference type="PROSITE" id="PS50943"/>
    </source>
</evidence>
<name>A0A5D4H7U3_9SPHI</name>
<dbReference type="Pfam" id="PF01381">
    <property type="entry name" value="HTH_3"/>
    <property type="match status" value="1"/>
</dbReference>
<keyword evidence="3" id="KW-1185">Reference proteome</keyword>
<accession>A0A5D4H7U3</accession>
<dbReference type="GO" id="GO:0003677">
    <property type="term" value="F:DNA binding"/>
    <property type="evidence" value="ECO:0007669"/>
    <property type="project" value="InterPro"/>
</dbReference>
<dbReference type="SMART" id="SM00530">
    <property type="entry name" value="HTH_XRE"/>
    <property type="match status" value="1"/>
</dbReference>
<organism evidence="2 3">
    <name type="scientific">Sphingobacterium phlebotomi</name>
    <dbReference type="NCBI Taxonomy" id="2605433"/>
    <lineage>
        <taxon>Bacteria</taxon>
        <taxon>Pseudomonadati</taxon>
        <taxon>Bacteroidota</taxon>
        <taxon>Sphingobacteriia</taxon>
        <taxon>Sphingobacteriales</taxon>
        <taxon>Sphingobacteriaceae</taxon>
        <taxon>Sphingobacterium</taxon>
    </lineage>
</organism>
<evidence type="ECO:0000313" key="3">
    <source>
        <dbReference type="Proteomes" id="UP000322362"/>
    </source>
</evidence>
<dbReference type="EMBL" id="VTAV01000005">
    <property type="protein sequence ID" value="TYR36333.1"/>
    <property type="molecule type" value="Genomic_DNA"/>
</dbReference>
<dbReference type="InterPro" id="IPR001387">
    <property type="entry name" value="Cro/C1-type_HTH"/>
</dbReference>
<gene>
    <name evidence="2" type="ORF">FXV77_10520</name>
</gene>
<protein>
    <submittedName>
        <fullName evidence="2">Helix-turn-helix transcriptional regulator</fullName>
    </submittedName>
</protein>
<proteinExistence type="predicted"/>
<dbReference type="AlphaFoldDB" id="A0A5D4H7U3"/>
<comment type="caution">
    <text evidence="2">The sequence shown here is derived from an EMBL/GenBank/DDBJ whole genome shotgun (WGS) entry which is preliminary data.</text>
</comment>
<reference evidence="2 3" key="1">
    <citation type="submission" date="2019-08" db="EMBL/GenBank/DDBJ databases">
        <title>Phlebobacter frassis gen. nov. sp. nov., a new member of family Sphingobacteriaceae isolated from sand fly rearing media.</title>
        <authorList>
            <person name="Kakumanu M.L."/>
            <person name="Marayati B.F."/>
            <person name="Wada-Katsumata A."/>
            <person name="Wasserberg G."/>
            <person name="Schal C."/>
            <person name="Apperson C.S."/>
            <person name="Ponnusamy L."/>
        </authorList>
    </citation>
    <scope>NUCLEOTIDE SEQUENCE [LARGE SCALE GENOMIC DNA]</scope>
    <source>
        <strain evidence="2 3">SSI9</strain>
    </source>
</reference>
<feature type="domain" description="HTH cro/C1-type" evidence="1">
    <location>
        <begin position="14"/>
        <end position="67"/>
    </location>
</feature>
<evidence type="ECO:0000313" key="2">
    <source>
        <dbReference type="EMBL" id="TYR36333.1"/>
    </source>
</evidence>
<dbReference type="Proteomes" id="UP000322362">
    <property type="component" value="Unassembled WGS sequence"/>
</dbReference>
<dbReference type="PROSITE" id="PS50943">
    <property type="entry name" value="HTH_CROC1"/>
    <property type="match status" value="1"/>
</dbReference>
<dbReference type="InterPro" id="IPR010982">
    <property type="entry name" value="Lambda_DNA-bd_dom_sf"/>
</dbReference>
<dbReference type="SUPFAM" id="SSF47413">
    <property type="entry name" value="lambda repressor-like DNA-binding domains"/>
    <property type="match status" value="1"/>
</dbReference>